<protein>
    <submittedName>
        <fullName evidence="1">(California timema) hypothetical protein</fullName>
    </submittedName>
</protein>
<dbReference type="AlphaFoldDB" id="A0A7R9JKM4"/>
<evidence type="ECO:0000313" key="1">
    <source>
        <dbReference type="EMBL" id="CAD7581013.1"/>
    </source>
</evidence>
<sequence length="110" mass="11996">MPVASRQPTGIYDCYVSWGDCGDSPRGRPTGYEIPPEGLTTSEDGHFPAQQIILIASPQSLKKRVDSLFKVIIPVHWDISFGSSSLCSRWYSSPMASLVLADCSQLTSDS</sequence>
<organism evidence="1">
    <name type="scientific">Timema californicum</name>
    <name type="common">California timema</name>
    <name type="synonym">Walking stick</name>
    <dbReference type="NCBI Taxonomy" id="61474"/>
    <lineage>
        <taxon>Eukaryota</taxon>
        <taxon>Metazoa</taxon>
        <taxon>Ecdysozoa</taxon>
        <taxon>Arthropoda</taxon>
        <taxon>Hexapoda</taxon>
        <taxon>Insecta</taxon>
        <taxon>Pterygota</taxon>
        <taxon>Neoptera</taxon>
        <taxon>Polyneoptera</taxon>
        <taxon>Phasmatodea</taxon>
        <taxon>Timematodea</taxon>
        <taxon>Timematoidea</taxon>
        <taxon>Timematidae</taxon>
        <taxon>Timema</taxon>
    </lineage>
</organism>
<accession>A0A7R9JKM4</accession>
<name>A0A7R9JKM4_TIMCA</name>
<proteinExistence type="predicted"/>
<gene>
    <name evidence="1" type="ORF">TCMB3V08_LOCUS13546</name>
</gene>
<reference evidence="1" key="1">
    <citation type="submission" date="2020-11" db="EMBL/GenBank/DDBJ databases">
        <authorList>
            <person name="Tran Van P."/>
        </authorList>
    </citation>
    <scope>NUCLEOTIDE SEQUENCE</scope>
</reference>
<dbReference type="EMBL" id="OE208315">
    <property type="protein sequence ID" value="CAD7581013.1"/>
    <property type="molecule type" value="Genomic_DNA"/>
</dbReference>